<dbReference type="InterPro" id="IPR035476">
    <property type="entry name" value="SIS_PGI_1"/>
</dbReference>
<dbReference type="GO" id="GO:0006094">
    <property type="term" value="P:gluconeogenesis"/>
    <property type="evidence" value="ECO:0007669"/>
    <property type="project" value="UniProtKB-KW"/>
</dbReference>
<evidence type="ECO:0000313" key="7">
    <source>
        <dbReference type="EMBL" id="MST70716.1"/>
    </source>
</evidence>
<comment type="caution">
    <text evidence="7">The sequence shown here is derived from an EMBL/GenBank/DDBJ whole genome shotgun (WGS) entry which is preliminary data.</text>
</comment>
<dbReference type="InterPro" id="IPR035482">
    <property type="entry name" value="SIS_PGI_2"/>
</dbReference>
<dbReference type="PROSITE" id="PS51463">
    <property type="entry name" value="P_GLUCOSE_ISOMERASE_3"/>
    <property type="match status" value="1"/>
</dbReference>
<evidence type="ECO:0000256" key="3">
    <source>
        <dbReference type="ARBA" id="ARBA00022490"/>
    </source>
</evidence>
<dbReference type="InterPro" id="IPR046348">
    <property type="entry name" value="SIS_dom_sf"/>
</dbReference>
<evidence type="ECO:0000256" key="4">
    <source>
        <dbReference type="ARBA" id="ARBA00023152"/>
    </source>
</evidence>
<keyword evidence="4 6" id="KW-0324">Glycolysis</keyword>
<dbReference type="PANTHER" id="PTHR11469:SF1">
    <property type="entry name" value="GLUCOSE-6-PHOSPHATE ISOMERASE"/>
    <property type="match status" value="1"/>
</dbReference>
<evidence type="ECO:0000256" key="6">
    <source>
        <dbReference type="RuleBase" id="RU000612"/>
    </source>
</evidence>
<dbReference type="EMBL" id="VUNA01000008">
    <property type="protein sequence ID" value="MST70716.1"/>
    <property type="molecule type" value="Genomic_DNA"/>
</dbReference>
<dbReference type="GO" id="GO:0004347">
    <property type="term" value="F:glucose-6-phosphate isomerase activity"/>
    <property type="evidence" value="ECO:0007669"/>
    <property type="project" value="UniProtKB-EC"/>
</dbReference>
<keyword evidence="2 6" id="KW-0312">Gluconeogenesis</keyword>
<dbReference type="Pfam" id="PF00342">
    <property type="entry name" value="PGI"/>
    <property type="match status" value="1"/>
</dbReference>
<name>A0A6N7XL99_9FIRM</name>
<comment type="catalytic activity">
    <reaction evidence="6">
        <text>alpha-D-glucose 6-phosphate = beta-D-fructose 6-phosphate</text>
        <dbReference type="Rhea" id="RHEA:11816"/>
        <dbReference type="ChEBI" id="CHEBI:57634"/>
        <dbReference type="ChEBI" id="CHEBI:58225"/>
        <dbReference type="EC" id="5.3.1.9"/>
    </reaction>
</comment>
<keyword evidence="3" id="KW-0963">Cytoplasm</keyword>
<keyword evidence="8" id="KW-1185">Reference proteome</keyword>
<dbReference type="EC" id="5.3.1.9" evidence="6"/>
<evidence type="ECO:0000313" key="8">
    <source>
        <dbReference type="Proteomes" id="UP000469424"/>
    </source>
</evidence>
<dbReference type="PANTHER" id="PTHR11469">
    <property type="entry name" value="GLUCOSE-6-PHOSPHATE ISOMERASE"/>
    <property type="match status" value="1"/>
</dbReference>
<sequence>MDIRVNLNYSGVDEEAIKNGRDAAAEKLRALWSGEMEYTGWVDYPARCSEEEIRRLEETADGIRGNSEVFLVLGAGGSFMGAKAVIDLLQSPDSGMEVIFAGYNFSARYVMEIMRRVGDRDVSLCVISKSGTTMETLTAYSIFEKWMKERYGSEAVSRIYVITGEESNYLRNKAEEEGISCFSLEKNIGGRYSVFSPVGLLPIAVAGISIREFLNGGKALAKAEAFEGDALDYAIARQELYARGRNVEVFESFDPYFNYFGEWLKQLFGESEGKEGKGILPYTLIFSRDLHSMGQFLQQGHPCFFETLFTLSEEGTGAAMDYPIPETALDYLVGKTLNQINKCAERGVFDAHVKAGIPVIEISMPSQDAYHVGMLMYFFEVQCAVSALLAEVCPFDQPGVEAYKRETRAHIRELAE</sequence>
<keyword evidence="5 6" id="KW-0413">Isomerase</keyword>
<reference evidence="7 8" key="1">
    <citation type="submission" date="2019-08" db="EMBL/GenBank/DDBJ databases">
        <title>In-depth cultivation of the pig gut microbiome towards novel bacterial diversity and tailored functional studies.</title>
        <authorList>
            <person name="Wylensek D."/>
            <person name="Hitch T.C.A."/>
            <person name="Clavel T."/>
        </authorList>
    </citation>
    <scope>NUCLEOTIDE SEQUENCE [LARGE SCALE GENOMIC DNA]</scope>
    <source>
        <strain evidence="7 8">WCA-MUC-591-APC-4B</strain>
    </source>
</reference>
<dbReference type="AlphaFoldDB" id="A0A6N7XL99"/>
<dbReference type="InterPro" id="IPR001672">
    <property type="entry name" value="G6P_Isomerase"/>
</dbReference>
<dbReference type="Proteomes" id="UP000469424">
    <property type="component" value="Unassembled WGS sequence"/>
</dbReference>
<dbReference type="GO" id="GO:0005829">
    <property type="term" value="C:cytosol"/>
    <property type="evidence" value="ECO:0007669"/>
    <property type="project" value="TreeGrafter"/>
</dbReference>
<evidence type="ECO:0000256" key="5">
    <source>
        <dbReference type="ARBA" id="ARBA00023235"/>
    </source>
</evidence>
<accession>A0A6N7XL99</accession>
<comment type="similarity">
    <text evidence="1 6">Belongs to the GPI family.</text>
</comment>
<dbReference type="UniPathway" id="UPA00109">
    <property type="reaction ID" value="UER00181"/>
</dbReference>
<protein>
    <recommendedName>
        <fullName evidence="6">Glucose-6-phosphate isomerase</fullName>
        <ecNumber evidence="6">5.3.1.9</ecNumber>
    </recommendedName>
</protein>
<gene>
    <name evidence="7" type="ORF">FYJ65_05070</name>
</gene>
<dbReference type="GO" id="GO:0097367">
    <property type="term" value="F:carbohydrate derivative binding"/>
    <property type="evidence" value="ECO:0007669"/>
    <property type="project" value="InterPro"/>
</dbReference>
<dbReference type="GO" id="GO:0048029">
    <property type="term" value="F:monosaccharide binding"/>
    <property type="evidence" value="ECO:0007669"/>
    <property type="project" value="TreeGrafter"/>
</dbReference>
<evidence type="ECO:0000256" key="1">
    <source>
        <dbReference type="ARBA" id="ARBA00006604"/>
    </source>
</evidence>
<dbReference type="GO" id="GO:0006096">
    <property type="term" value="P:glycolytic process"/>
    <property type="evidence" value="ECO:0007669"/>
    <property type="project" value="UniProtKB-UniPathway"/>
</dbReference>
<dbReference type="GO" id="GO:0051156">
    <property type="term" value="P:glucose 6-phosphate metabolic process"/>
    <property type="evidence" value="ECO:0007669"/>
    <property type="project" value="TreeGrafter"/>
</dbReference>
<proteinExistence type="inferred from homology"/>
<dbReference type="Gene3D" id="3.40.50.10490">
    <property type="entry name" value="Glucose-6-phosphate isomerase like protein, domain 1"/>
    <property type="match status" value="2"/>
</dbReference>
<dbReference type="PRINTS" id="PR00662">
    <property type="entry name" value="G6PISOMERASE"/>
</dbReference>
<dbReference type="FunFam" id="3.40.50.10490:FF:000016">
    <property type="entry name" value="Glucose-6-phosphate isomerase"/>
    <property type="match status" value="1"/>
</dbReference>
<dbReference type="CDD" id="cd05015">
    <property type="entry name" value="SIS_PGI_1"/>
    <property type="match status" value="1"/>
</dbReference>
<organism evidence="7 8">
    <name type="scientific">Mogibacterium kristiansenii</name>
    <dbReference type="NCBI Taxonomy" id="2606708"/>
    <lineage>
        <taxon>Bacteria</taxon>
        <taxon>Bacillati</taxon>
        <taxon>Bacillota</taxon>
        <taxon>Clostridia</taxon>
        <taxon>Peptostreptococcales</taxon>
        <taxon>Anaerovoracaceae</taxon>
        <taxon>Mogibacterium</taxon>
    </lineage>
</organism>
<comment type="pathway">
    <text evidence="6">Carbohydrate degradation; glycolysis; D-glyceraldehyde 3-phosphate and glycerone phosphate from D-glucose: step 2/4.</text>
</comment>
<evidence type="ECO:0000256" key="2">
    <source>
        <dbReference type="ARBA" id="ARBA00022432"/>
    </source>
</evidence>
<dbReference type="RefSeq" id="WP_154554279.1">
    <property type="nucleotide sequence ID" value="NZ_JAQXUZ010000002.1"/>
</dbReference>
<dbReference type="SUPFAM" id="SSF53697">
    <property type="entry name" value="SIS domain"/>
    <property type="match status" value="1"/>
</dbReference>
<dbReference type="CDD" id="cd05016">
    <property type="entry name" value="SIS_PGI_2"/>
    <property type="match status" value="1"/>
</dbReference>